<dbReference type="PANTHER" id="PTHR47792">
    <property type="entry name" value="PROTEIN SOK2-RELATED"/>
    <property type="match status" value="1"/>
</dbReference>
<dbReference type="InterPro" id="IPR029790">
    <property type="entry name" value="EFG1/Phd1/StuA"/>
</dbReference>
<feature type="compositionally biased region" description="Basic and acidic residues" evidence="5">
    <location>
        <begin position="615"/>
        <end position="626"/>
    </location>
</feature>
<dbReference type="PANTHER" id="PTHR47792:SF1">
    <property type="entry name" value="PROTEIN SOK2-RELATED"/>
    <property type="match status" value="1"/>
</dbReference>
<evidence type="ECO:0000256" key="4">
    <source>
        <dbReference type="ARBA" id="ARBA00023163"/>
    </source>
</evidence>
<feature type="compositionally biased region" description="Low complexity" evidence="5">
    <location>
        <begin position="478"/>
        <end position="497"/>
    </location>
</feature>
<evidence type="ECO:0000256" key="1">
    <source>
        <dbReference type="ARBA" id="ARBA00007247"/>
    </source>
</evidence>
<dbReference type="InterPro" id="IPR003163">
    <property type="entry name" value="Tscrpt_reg_HTH_APSES-type"/>
</dbReference>
<dbReference type="Gene3D" id="3.10.260.10">
    <property type="entry name" value="Transcription regulator HTH, APSES-type DNA-binding domain"/>
    <property type="match status" value="1"/>
</dbReference>
<dbReference type="GO" id="GO:0045944">
    <property type="term" value="P:positive regulation of transcription by RNA polymerase II"/>
    <property type="evidence" value="ECO:0007669"/>
    <property type="project" value="TreeGrafter"/>
</dbReference>
<feature type="compositionally biased region" description="Low complexity" evidence="5">
    <location>
        <begin position="28"/>
        <end position="55"/>
    </location>
</feature>
<feature type="domain" description="HTH APSES-type" evidence="6">
    <location>
        <begin position="153"/>
        <end position="259"/>
    </location>
</feature>
<dbReference type="EMBL" id="LT550481">
    <property type="protein sequence ID" value="SAL95800.1"/>
    <property type="molecule type" value="Genomic_DNA"/>
</dbReference>
<dbReference type="SMART" id="SM01252">
    <property type="entry name" value="KilA-N"/>
    <property type="match status" value="1"/>
</dbReference>
<keyword evidence="2" id="KW-0805">Transcription regulation</keyword>
<feature type="compositionally biased region" description="Polar residues" evidence="5">
    <location>
        <begin position="1"/>
        <end position="20"/>
    </location>
</feature>
<evidence type="ECO:0000259" key="6">
    <source>
        <dbReference type="PROSITE" id="PS51299"/>
    </source>
</evidence>
<dbReference type="GO" id="GO:0043565">
    <property type="term" value="F:sequence-specific DNA binding"/>
    <property type="evidence" value="ECO:0007669"/>
    <property type="project" value="TreeGrafter"/>
</dbReference>
<dbReference type="Proteomes" id="UP000078561">
    <property type="component" value="Unassembled WGS sequence"/>
</dbReference>
<organism evidence="7">
    <name type="scientific">Absidia glauca</name>
    <name type="common">Pin mould</name>
    <dbReference type="NCBI Taxonomy" id="4829"/>
    <lineage>
        <taxon>Eukaryota</taxon>
        <taxon>Fungi</taxon>
        <taxon>Fungi incertae sedis</taxon>
        <taxon>Mucoromycota</taxon>
        <taxon>Mucoromycotina</taxon>
        <taxon>Mucoromycetes</taxon>
        <taxon>Mucorales</taxon>
        <taxon>Cunninghamellaceae</taxon>
        <taxon>Absidia</taxon>
    </lineage>
</organism>
<comment type="similarity">
    <text evidence="1">Belongs to the EFG1/PHD1/stuA family.</text>
</comment>
<feature type="compositionally biased region" description="Basic and acidic residues" evidence="5">
    <location>
        <begin position="464"/>
        <end position="475"/>
    </location>
</feature>
<feature type="region of interest" description="Disordered" evidence="5">
    <location>
        <begin position="448"/>
        <end position="626"/>
    </location>
</feature>
<feature type="compositionally biased region" description="Basic residues" evidence="5">
    <location>
        <begin position="357"/>
        <end position="367"/>
    </location>
</feature>
<evidence type="ECO:0000313" key="7">
    <source>
        <dbReference type="EMBL" id="SAL95800.1"/>
    </source>
</evidence>
<accession>A0A168L0E2</accession>
<reference evidence="7" key="1">
    <citation type="submission" date="2016-04" db="EMBL/GenBank/DDBJ databases">
        <authorList>
            <person name="Evans L.H."/>
            <person name="Alamgir A."/>
            <person name="Owens N."/>
            <person name="Weber N.D."/>
            <person name="Virtaneva K."/>
            <person name="Barbian K."/>
            <person name="Babar A."/>
            <person name="Rosenke K."/>
        </authorList>
    </citation>
    <scope>NUCLEOTIDE SEQUENCE [LARGE SCALE GENOMIC DNA]</scope>
    <source>
        <strain evidence="7">CBS 101.48</strain>
    </source>
</reference>
<keyword evidence="8" id="KW-1185">Reference proteome</keyword>
<dbReference type="GO" id="GO:0003700">
    <property type="term" value="F:DNA-binding transcription factor activity"/>
    <property type="evidence" value="ECO:0007669"/>
    <property type="project" value="TreeGrafter"/>
</dbReference>
<dbReference type="GO" id="GO:0005634">
    <property type="term" value="C:nucleus"/>
    <property type="evidence" value="ECO:0007669"/>
    <property type="project" value="TreeGrafter"/>
</dbReference>
<dbReference type="STRING" id="4829.A0A168L0E2"/>
<dbReference type="Pfam" id="PF04383">
    <property type="entry name" value="KilA-N"/>
    <property type="match status" value="1"/>
</dbReference>
<dbReference type="OrthoDB" id="5407653at2759"/>
<feature type="compositionally biased region" description="Low complexity" evidence="5">
    <location>
        <begin position="107"/>
        <end position="117"/>
    </location>
</feature>
<feature type="compositionally biased region" description="Low complexity" evidence="5">
    <location>
        <begin position="66"/>
        <end position="79"/>
    </location>
</feature>
<dbReference type="InterPro" id="IPR036887">
    <property type="entry name" value="HTH_APSES_sf"/>
</dbReference>
<feature type="compositionally biased region" description="Polar residues" evidence="5">
    <location>
        <begin position="80"/>
        <end position="89"/>
    </location>
</feature>
<evidence type="ECO:0000256" key="2">
    <source>
        <dbReference type="ARBA" id="ARBA00023015"/>
    </source>
</evidence>
<evidence type="ECO:0000256" key="5">
    <source>
        <dbReference type="SAM" id="MobiDB-lite"/>
    </source>
</evidence>
<feature type="compositionally biased region" description="Polar residues" evidence="5">
    <location>
        <begin position="370"/>
        <end position="383"/>
    </location>
</feature>
<keyword evidence="3" id="KW-0238">DNA-binding</keyword>
<dbReference type="AlphaFoldDB" id="A0A168L0E2"/>
<feature type="region of interest" description="Disordered" evidence="5">
    <location>
        <begin position="1"/>
        <end position="137"/>
    </location>
</feature>
<feature type="compositionally biased region" description="Basic and acidic residues" evidence="5">
    <location>
        <begin position="332"/>
        <end position="341"/>
    </location>
</feature>
<feature type="region of interest" description="Disordered" evidence="5">
    <location>
        <begin position="302"/>
        <end position="383"/>
    </location>
</feature>
<dbReference type="InParanoid" id="A0A168L0E2"/>
<keyword evidence="4" id="KW-0804">Transcription</keyword>
<sequence length="626" mass="68002">MYSSSPQACHYYSNSSTGKTDASAPRYNNDASNHSSNSNGGFQGTSDTTPTTPTSWQHMDHDYSLSSPTPTATSPSFPTGNTSTSSALSTPYVISHSSGGGHQSDKSNNSSSGSNSNHHPGFLGTPTTSPPPPPLLPSYGYGLSHRGFFPRPKLTTTLWEDERTICFQVDANGICVARREDNDMINGTKLLNVAGMSRGKRDGILKNEKGRVVVKVGAMHLKGVWITFDRAKTLSAQFKIQDVLYPLFVDNPQTFLYSHPITNPISRLGSFRSFYPSSWDRSTATPPSHQYTMEAPSNAGHEMVAPFGYRPVTSPEGPPPPAALHSSNYGDGNHDNGESIDYRPNGPPSDTLTSYHPPHRPPHQRHHPSMDNSQPHDSSYYNNVNEMSFYNTNRETDKVMVSTVSSPESTNGGPSFHMNGNKRSTMGGSSSLQQPVSAFQSIDSTTIYHPQPLGMESINTTNSNDRDPYNSHEHYLANPLSTSSSHNNNSNILLSGNIDSTVDNPPPPSSTPTTTSSPSSPSSFVSSRRDSLVMMNHHYPRNGPPQRHHPYANSVAPPKLSSMQDYAHHSGLPPDSASAPDTTPATLRKPSITTRLHPCVPPSRPLAEELGDLSVKTESDHLSRPW</sequence>
<name>A0A168L0E2_ABSGL</name>
<dbReference type="SUPFAM" id="SSF54616">
    <property type="entry name" value="DNA-binding domain of Mlu1-box binding protein MBP1"/>
    <property type="match status" value="1"/>
</dbReference>
<proteinExistence type="inferred from homology"/>
<evidence type="ECO:0000313" key="8">
    <source>
        <dbReference type="Proteomes" id="UP000078561"/>
    </source>
</evidence>
<evidence type="ECO:0000256" key="3">
    <source>
        <dbReference type="ARBA" id="ARBA00023125"/>
    </source>
</evidence>
<feature type="compositionally biased region" description="Low complexity" evidence="5">
    <location>
        <begin position="511"/>
        <end position="523"/>
    </location>
</feature>
<dbReference type="PROSITE" id="PS51299">
    <property type="entry name" value="HTH_APSES"/>
    <property type="match status" value="1"/>
</dbReference>
<dbReference type="InterPro" id="IPR018004">
    <property type="entry name" value="KilA/APSES_HTH"/>
</dbReference>
<gene>
    <name evidence="7" type="primary">ABSGL_01141.1 scaffold 1223</name>
</gene>
<protein>
    <recommendedName>
        <fullName evidence="6">HTH APSES-type domain-containing protein</fullName>
    </recommendedName>
</protein>